<name>A0A0V0SYP5_9BILA</name>
<evidence type="ECO:0000313" key="2">
    <source>
        <dbReference type="Proteomes" id="UP000055048"/>
    </source>
</evidence>
<comment type="caution">
    <text evidence="1">The sequence shown here is derived from an EMBL/GenBank/DDBJ whole genome shotgun (WGS) entry which is preliminary data.</text>
</comment>
<proteinExistence type="predicted"/>
<dbReference type="EMBL" id="JYDJ01001489">
    <property type="protein sequence ID" value="KRX31913.1"/>
    <property type="molecule type" value="Genomic_DNA"/>
</dbReference>
<reference evidence="1 2" key="1">
    <citation type="submission" date="2015-01" db="EMBL/GenBank/DDBJ databases">
        <title>Evolution of Trichinella species and genotypes.</title>
        <authorList>
            <person name="Korhonen P.K."/>
            <person name="Edoardo P."/>
            <person name="Giuseppe L.R."/>
            <person name="Gasser R.B."/>
        </authorList>
    </citation>
    <scope>NUCLEOTIDE SEQUENCE [LARGE SCALE GENOMIC DNA]</scope>
    <source>
        <strain evidence="1">ISS417</strain>
    </source>
</reference>
<dbReference type="Proteomes" id="UP000055048">
    <property type="component" value="Unassembled WGS sequence"/>
</dbReference>
<evidence type="ECO:0000313" key="1">
    <source>
        <dbReference type="EMBL" id="KRX31913.1"/>
    </source>
</evidence>
<protein>
    <submittedName>
        <fullName evidence="1">Uncharacterized protein</fullName>
    </submittedName>
</protein>
<sequence>MNVDLSLTHNCHHIDAKESGFRILSKETTGFAVCNISSGAFYIVFRG</sequence>
<gene>
    <name evidence="1" type="ORF">T05_2148</name>
</gene>
<accession>A0A0V0SYP5</accession>
<dbReference type="AlphaFoldDB" id="A0A0V0SYP5"/>
<keyword evidence="2" id="KW-1185">Reference proteome</keyword>
<organism evidence="1 2">
    <name type="scientific">Trichinella murrelli</name>
    <dbReference type="NCBI Taxonomy" id="144512"/>
    <lineage>
        <taxon>Eukaryota</taxon>
        <taxon>Metazoa</taxon>
        <taxon>Ecdysozoa</taxon>
        <taxon>Nematoda</taxon>
        <taxon>Enoplea</taxon>
        <taxon>Dorylaimia</taxon>
        <taxon>Trichinellida</taxon>
        <taxon>Trichinellidae</taxon>
        <taxon>Trichinella</taxon>
    </lineage>
</organism>